<dbReference type="Proteomes" id="UP000006671">
    <property type="component" value="Unassembled WGS sequence"/>
</dbReference>
<dbReference type="RefSeq" id="XP_002674916.1">
    <property type="nucleotide sequence ID" value="XM_002674870.1"/>
</dbReference>
<dbReference type="EMBL" id="GG738881">
    <property type="protein sequence ID" value="EFC42172.1"/>
    <property type="molecule type" value="Genomic_DNA"/>
</dbReference>
<dbReference type="VEuPathDB" id="AmoebaDB:NAEGRDRAFT_69847"/>
<accession>D2VLN8</accession>
<protein>
    <submittedName>
        <fullName evidence="2">Predicted protein</fullName>
    </submittedName>
</protein>
<dbReference type="InParanoid" id="D2VLN8"/>
<evidence type="ECO:0000313" key="2">
    <source>
        <dbReference type="EMBL" id="EFC42172.1"/>
    </source>
</evidence>
<feature type="region of interest" description="Disordered" evidence="1">
    <location>
        <begin position="198"/>
        <end position="218"/>
    </location>
</feature>
<dbReference type="GeneID" id="8855544"/>
<reference evidence="2 3" key="1">
    <citation type="journal article" date="2010" name="Cell">
        <title>The genome of Naegleria gruberi illuminates early eukaryotic versatility.</title>
        <authorList>
            <person name="Fritz-Laylin L.K."/>
            <person name="Prochnik S.E."/>
            <person name="Ginger M.L."/>
            <person name="Dacks J.B."/>
            <person name="Carpenter M.L."/>
            <person name="Field M.C."/>
            <person name="Kuo A."/>
            <person name="Paredez A."/>
            <person name="Chapman J."/>
            <person name="Pham J."/>
            <person name="Shu S."/>
            <person name="Neupane R."/>
            <person name="Cipriano M."/>
            <person name="Mancuso J."/>
            <person name="Tu H."/>
            <person name="Salamov A."/>
            <person name="Lindquist E."/>
            <person name="Shapiro H."/>
            <person name="Lucas S."/>
            <person name="Grigoriev I.V."/>
            <person name="Cande W.Z."/>
            <person name="Fulton C."/>
            <person name="Rokhsar D.S."/>
            <person name="Dawson S.C."/>
        </authorList>
    </citation>
    <scope>NUCLEOTIDE SEQUENCE [LARGE SCALE GENOMIC DNA]</scope>
    <source>
        <strain evidence="2 3">NEG-M</strain>
    </source>
</reference>
<evidence type="ECO:0000313" key="3">
    <source>
        <dbReference type="Proteomes" id="UP000006671"/>
    </source>
</evidence>
<gene>
    <name evidence="2" type="ORF">NAEGRDRAFT_69847</name>
</gene>
<sequence>MLEMDDLMELLQSSMALEDDELEKIKLALYENVIRLSEHLLDENEESLELIGLKRRVARKLLELIQDPLNSTAQTRSSSIETCAEDPKEISFKEKLKRIEENEHYCKVRFEYVNTCTVYDPVIDKVIKLGAPFKISNVNTRIKQYKGVVKSANMKSRFDLAREMVEIYLTDHDLEFINFTIDRDLMEKGKEYALLKKANEKKRKAQSDQEKAKRTKGL</sequence>
<dbReference type="AlphaFoldDB" id="D2VLN8"/>
<keyword evidence="3" id="KW-1185">Reference proteome</keyword>
<dbReference type="KEGG" id="ngr:NAEGRDRAFT_69847"/>
<evidence type="ECO:0000256" key="1">
    <source>
        <dbReference type="SAM" id="MobiDB-lite"/>
    </source>
</evidence>
<name>D2VLN8_NAEGR</name>
<organism evidence="3">
    <name type="scientific">Naegleria gruberi</name>
    <name type="common">Amoeba</name>
    <dbReference type="NCBI Taxonomy" id="5762"/>
    <lineage>
        <taxon>Eukaryota</taxon>
        <taxon>Discoba</taxon>
        <taxon>Heterolobosea</taxon>
        <taxon>Tetramitia</taxon>
        <taxon>Eutetramitia</taxon>
        <taxon>Vahlkampfiidae</taxon>
        <taxon>Naegleria</taxon>
    </lineage>
</organism>
<proteinExistence type="predicted"/>